<dbReference type="InterPro" id="IPR033932">
    <property type="entry name" value="YtcJ-like"/>
</dbReference>
<gene>
    <name evidence="2" type="ORF">JJQ90_23845</name>
</gene>
<dbReference type="Proteomes" id="UP000689967">
    <property type="component" value="Unassembled WGS sequence"/>
</dbReference>
<accession>A0ABS6HGG0</accession>
<reference evidence="2 3" key="1">
    <citation type="submission" date="2021-01" db="EMBL/GenBank/DDBJ databases">
        <title>Roseomonas sp. nov, a bacterium isolated from an oil production mixture in Yumen Oilfield.</title>
        <authorList>
            <person name="Wu D."/>
        </authorList>
    </citation>
    <scope>NUCLEOTIDE SEQUENCE [LARGE SCALE GENOMIC DNA]</scope>
    <source>
        <strain evidence="2 3">ROY-5-3</strain>
    </source>
</reference>
<keyword evidence="3" id="KW-1185">Reference proteome</keyword>
<proteinExistence type="predicted"/>
<dbReference type="PANTHER" id="PTHR22642:SF2">
    <property type="entry name" value="PROTEIN LONG AFTER FAR-RED 3"/>
    <property type="match status" value="1"/>
</dbReference>
<dbReference type="Pfam" id="PF07969">
    <property type="entry name" value="Amidohydro_3"/>
    <property type="match status" value="1"/>
</dbReference>
<name>A0ABS6HGG0_9PROT</name>
<dbReference type="InterPro" id="IPR013108">
    <property type="entry name" value="Amidohydro_3"/>
</dbReference>
<dbReference type="CDD" id="cd01300">
    <property type="entry name" value="YtcJ_like"/>
    <property type="match status" value="1"/>
</dbReference>
<feature type="domain" description="Amidohydrolase 3" evidence="1">
    <location>
        <begin position="63"/>
        <end position="543"/>
    </location>
</feature>
<dbReference type="PANTHER" id="PTHR22642">
    <property type="entry name" value="IMIDAZOLONEPROPIONASE"/>
    <property type="match status" value="1"/>
</dbReference>
<evidence type="ECO:0000259" key="1">
    <source>
        <dbReference type="Pfam" id="PF07969"/>
    </source>
</evidence>
<comment type="caution">
    <text evidence="2">The sequence shown here is derived from an EMBL/GenBank/DDBJ whole genome shotgun (WGS) entry which is preliminary data.</text>
</comment>
<evidence type="ECO:0000313" key="3">
    <source>
        <dbReference type="Proteomes" id="UP000689967"/>
    </source>
</evidence>
<sequence length="548" mass="58980">MVPSAGPYRQDRGVSPDFLLLNARIASMDAAATEYSALASLNGRIVALGDDSLRDLAGPQTKILNAEGRRVLPGIVDSHAHPDAYALRLRTWTLVSPEHVATRDALLARIRARCQQAAPGQWCAFYRLNERASGGYPTLAELDAASLGRPIFILRTDGHLGLANSAAFAACGVTRDTPDPAFGRFDRGADGAFTGLVRETAAHVFLNALHDQDSEADIAEGMEQVQDQCLAAGITSVANSLTPTKAIRAYQQMRRDGTWRMRMGIIASGRDEPLVPALIAAGIQSGFGDDFLRMIGVEWCPDCSTSGRTAAYWDPYRGTPVPGEPVPNTGMLLYEKDDLIQRATAAHKAGLQVMIEGVGDRGIDFALDVMEAALAAHPVADHRMRVEHCCYVTPKILARLARGKFVDSSATGFMDELGEAYVANRGQEAMRHMWPHRSLIDAGIPAPGHSDFAVCRVSPWTAMAAMVTRRTTGGADLEASQAITPLEAIRAYTSLGAWAQREERDKGSLEVGKLADCIVLDRDVLNGEDIAGTQVKATVVGGMLRYQA</sequence>
<organism evidence="2 3">
    <name type="scientific">Falsiroseomonas oleicola</name>
    <dbReference type="NCBI Taxonomy" id="2801474"/>
    <lineage>
        <taxon>Bacteria</taxon>
        <taxon>Pseudomonadati</taxon>
        <taxon>Pseudomonadota</taxon>
        <taxon>Alphaproteobacteria</taxon>
        <taxon>Acetobacterales</taxon>
        <taxon>Roseomonadaceae</taxon>
        <taxon>Falsiroseomonas</taxon>
    </lineage>
</organism>
<protein>
    <submittedName>
        <fullName evidence="2">Amidohydrolase</fullName>
    </submittedName>
</protein>
<evidence type="ECO:0000313" key="2">
    <source>
        <dbReference type="EMBL" id="MBU8546773.1"/>
    </source>
</evidence>
<dbReference type="EMBL" id="JAERQM010000009">
    <property type="protein sequence ID" value="MBU8546773.1"/>
    <property type="molecule type" value="Genomic_DNA"/>
</dbReference>